<dbReference type="AlphaFoldDB" id="A0A2T6BKW1"/>
<keyword evidence="1" id="KW-1133">Transmembrane helix</keyword>
<reference evidence="2 3" key="1">
    <citation type="submission" date="2018-04" db="EMBL/GenBank/DDBJ databases">
        <title>Genomic Encyclopedia of Archaeal and Bacterial Type Strains, Phase II (KMG-II): from individual species to whole genera.</title>
        <authorList>
            <person name="Goeker M."/>
        </authorList>
    </citation>
    <scope>NUCLEOTIDE SEQUENCE [LARGE SCALE GENOMIC DNA]</scope>
    <source>
        <strain evidence="2 3">DSM 100977</strain>
    </source>
</reference>
<accession>A0A2T6BKW1</accession>
<sequence>MEQGVVDAYVARIFALLGEKLGVRGRTLERRVSRAGRMLPRQIRRAAAELVQADEMAQDPRMCLRLDPEVVHAAYSTCCDYLEAIDVGARKSKARFDFAAGLIVRVGVVCAATLGILTWRGFL</sequence>
<gene>
    <name evidence="2" type="ORF">C8N43_1370</name>
</gene>
<proteinExistence type="predicted"/>
<protein>
    <submittedName>
        <fullName evidence="2">Uncharacterized protein</fullName>
    </submittedName>
</protein>
<comment type="caution">
    <text evidence="2">The sequence shown here is derived from an EMBL/GenBank/DDBJ whole genome shotgun (WGS) entry which is preliminary data.</text>
</comment>
<feature type="transmembrane region" description="Helical" evidence="1">
    <location>
        <begin position="98"/>
        <end position="119"/>
    </location>
</feature>
<organism evidence="2 3">
    <name type="scientific">Litoreibacter ponti</name>
    <dbReference type="NCBI Taxonomy" id="1510457"/>
    <lineage>
        <taxon>Bacteria</taxon>
        <taxon>Pseudomonadati</taxon>
        <taxon>Pseudomonadota</taxon>
        <taxon>Alphaproteobacteria</taxon>
        <taxon>Rhodobacterales</taxon>
        <taxon>Roseobacteraceae</taxon>
        <taxon>Litoreibacter</taxon>
    </lineage>
</organism>
<dbReference type="Proteomes" id="UP000243978">
    <property type="component" value="Unassembled WGS sequence"/>
</dbReference>
<dbReference type="EMBL" id="QBKS01000001">
    <property type="protein sequence ID" value="PTX56708.1"/>
    <property type="molecule type" value="Genomic_DNA"/>
</dbReference>
<evidence type="ECO:0000313" key="2">
    <source>
        <dbReference type="EMBL" id="PTX56708.1"/>
    </source>
</evidence>
<evidence type="ECO:0000256" key="1">
    <source>
        <dbReference type="SAM" id="Phobius"/>
    </source>
</evidence>
<keyword evidence="3" id="KW-1185">Reference proteome</keyword>
<name>A0A2T6BKW1_9RHOB</name>
<keyword evidence="1" id="KW-0472">Membrane</keyword>
<keyword evidence="1" id="KW-0812">Transmembrane</keyword>
<evidence type="ECO:0000313" key="3">
    <source>
        <dbReference type="Proteomes" id="UP000243978"/>
    </source>
</evidence>